<dbReference type="EMBL" id="JBAJEX010000001">
    <property type="protein sequence ID" value="MEO1766194.1"/>
    <property type="molecule type" value="Genomic_DNA"/>
</dbReference>
<evidence type="ECO:0000313" key="2">
    <source>
        <dbReference type="EMBL" id="MEO1766194.1"/>
    </source>
</evidence>
<dbReference type="RefSeq" id="WP_347307005.1">
    <property type="nucleotide sequence ID" value="NZ_JBAJEX010000001.1"/>
</dbReference>
<reference evidence="2 3" key="1">
    <citation type="submission" date="2024-02" db="EMBL/GenBank/DDBJ databases">
        <title>New thermophilic sulfur-oxidizing bacteria from a hot springs of the Uzon caldera (Kamchatka, Russia).</title>
        <authorList>
            <person name="Dukat A.M."/>
            <person name="Elcheninov A.G."/>
            <person name="Frolov E.N."/>
        </authorList>
    </citation>
    <scope>NUCLEOTIDE SEQUENCE [LARGE SCALE GENOMIC DNA]</scope>
    <source>
        <strain evidence="2 3">AK1</strain>
    </source>
</reference>
<evidence type="ECO:0000313" key="3">
    <source>
        <dbReference type="Proteomes" id="UP001482231"/>
    </source>
</evidence>
<proteinExistence type="predicted"/>
<keyword evidence="3" id="KW-1185">Reference proteome</keyword>
<sequence>MTDTDPFIVEALDDRPLPRRRRRYRAQRGASVETLPQPWRALLVRWIARGGRSRWETLAKEAGAAELQTAQALLDWLVRQGWARVEEARRHGDWWPVRVELIDLPTLRTALGLPDEAALAEQWRLLREALQARCEPLFAQAVAELDGLPPARALARGQLLAAAKRWHEEERSGTRRDFALYARGSTKAVTDAEWFWLETRIDLSELGIERHTPLLLIAAPLTLITPTGRLELAAGTDFCAITPATVHAARQGEQSVARWRLVENRTSFERLARAREADTGVVWLPGFAPTWWREAMARLIALAPAPAEIACDPDPAGIEIALDAGRLWEARGLPWRPWRMAPADIAALPHRAALTPRDRERLAALDQARLPKQLAALAQWMLAHGEKGEQEGLL</sequence>
<protein>
    <submittedName>
        <fullName evidence="2">DUF2399 domain-containing protein</fullName>
    </submittedName>
</protein>
<name>A0ABV0EFN5_9BURK</name>
<comment type="caution">
    <text evidence="2">The sequence shown here is derived from an EMBL/GenBank/DDBJ whole genome shotgun (WGS) entry which is preliminary data.</text>
</comment>
<evidence type="ECO:0000259" key="1">
    <source>
        <dbReference type="Pfam" id="PF09664"/>
    </source>
</evidence>
<dbReference type="SUPFAM" id="SSF56726">
    <property type="entry name" value="DNA topoisomerase IV, alpha subunit"/>
    <property type="match status" value="1"/>
</dbReference>
<dbReference type="InterPro" id="IPR036078">
    <property type="entry name" value="Spo11/TopoVI_A_sf"/>
</dbReference>
<dbReference type="Pfam" id="PF09664">
    <property type="entry name" value="DUF2399"/>
    <property type="match status" value="1"/>
</dbReference>
<gene>
    <name evidence="2" type="ORF">V6E02_03060</name>
</gene>
<dbReference type="Proteomes" id="UP001482231">
    <property type="component" value="Unassembled WGS sequence"/>
</dbReference>
<organism evidence="2 3">
    <name type="scientific">Thiobacter aerophilum</name>
    <dbReference type="NCBI Taxonomy" id="3121275"/>
    <lineage>
        <taxon>Bacteria</taxon>
        <taxon>Pseudomonadati</taxon>
        <taxon>Pseudomonadota</taxon>
        <taxon>Betaproteobacteria</taxon>
        <taxon>Burkholderiales</taxon>
        <taxon>Thiobacteraceae</taxon>
        <taxon>Thiobacter</taxon>
    </lineage>
</organism>
<accession>A0ABV0EFN5</accession>
<dbReference type="InterPro" id="IPR024465">
    <property type="entry name" value="DUF2399"/>
</dbReference>
<feature type="domain" description="DUF2399" evidence="1">
    <location>
        <begin position="246"/>
        <end position="394"/>
    </location>
</feature>